<dbReference type="InterPro" id="IPR050297">
    <property type="entry name" value="LipidA_mod_glycosyltrf_83"/>
</dbReference>
<dbReference type="AlphaFoldDB" id="Q01PL8"/>
<evidence type="ECO:0000256" key="8">
    <source>
        <dbReference type="SAM" id="Phobius"/>
    </source>
</evidence>
<dbReference type="InterPro" id="IPR038731">
    <property type="entry name" value="RgtA/B/C-like"/>
</dbReference>
<sequence length="513" mass="56476" precursor="true">MTSPAPTRTALAASIFLLVAVALWILSANRLVFTNDEGLILDGALRMLHGQKLYQDFFGQLTPGSFWIQAGIFRVLGVSFDATRLMVILDFAVQCGMVFWLAARLAGTRTGFVAAALFFAFQATMPELLAPQHRMDSTTFALLSIAFCLEGQARLRHAWWIAAGLLVALAGICTPSTLLFGPATLLWLTLTPRLRRFAWPYASGLAAGCAALVSVLSTSGLLTGTLRQMRWLQSHYFDVNFMPYGAIIGGYRSALGTGSVLQMGIRAAALFCFVLPAILPAAALAGWAATFRRPAVLNEEIRYLLLCMLVFTLTTFPRMDNMHLAFVAPIAYALTAAWLARCAPRLLSHCVVLFLSVWAMLFLINASGQLHAESVNTPVGLVRVGADASELRSLIRTVHPGDGLYVHPYMPVLYFLTAGRNPTRFSFLNPGMMGAAEELAVLVDLRARPPEWILYLPVSRAEFLRVFPHGGHLDHRFRRIEDWILAAYAPVDPAISVQGYRLYRRLSSNEPRP</sequence>
<organism evidence="10">
    <name type="scientific">Solibacter usitatus (strain Ellin6076)</name>
    <dbReference type="NCBI Taxonomy" id="234267"/>
    <lineage>
        <taxon>Bacteria</taxon>
        <taxon>Pseudomonadati</taxon>
        <taxon>Acidobacteriota</taxon>
        <taxon>Terriglobia</taxon>
        <taxon>Bryobacterales</taxon>
        <taxon>Solibacteraceae</taxon>
        <taxon>Candidatus Solibacter</taxon>
    </lineage>
</organism>
<name>Q01PL8_SOLUE</name>
<gene>
    <name evidence="10" type="ordered locus">Acid_7494</name>
</gene>
<dbReference type="GO" id="GO:0016763">
    <property type="term" value="F:pentosyltransferase activity"/>
    <property type="evidence" value="ECO:0007669"/>
    <property type="project" value="TreeGrafter"/>
</dbReference>
<dbReference type="eggNOG" id="COG1807">
    <property type="taxonomic scope" value="Bacteria"/>
</dbReference>
<dbReference type="HOGENOM" id="CLU_520633_0_0_0"/>
<dbReference type="KEGG" id="sus:Acid_7494"/>
<keyword evidence="7 8" id="KW-0472">Membrane</keyword>
<feature type="transmembrane region" description="Helical" evidence="8">
    <location>
        <begin position="301"/>
        <end position="317"/>
    </location>
</feature>
<keyword evidence="5 8" id="KW-0812">Transmembrane</keyword>
<evidence type="ECO:0000256" key="3">
    <source>
        <dbReference type="ARBA" id="ARBA00022676"/>
    </source>
</evidence>
<dbReference type="PANTHER" id="PTHR33908">
    <property type="entry name" value="MANNOSYLTRANSFERASE YKCB-RELATED"/>
    <property type="match status" value="1"/>
</dbReference>
<feature type="transmembrane region" description="Helical" evidence="8">
    <location>
        <begin position="324"/>
        <end position="340"/>
    </location>
</feature>
<dbReference type="OrthoDB" id="109740at2"/>
<feature type="transmembrane region" description="Helical" evidence="8">
    <location>
        <begin position="112"/>
        <end position="130"/>
    </location>
</feature>
<evidence type="ECO:0000256" key="5">
    <source>
        <dbReference type="ARBA" id="ARBA00022692"/>
    </source>
</evidence>
<dbReference type="PANTHER" id="PTHR33908:SF11">
    <property type="entry name" value="MEMBRANE PROTEIN"/>
    <property type="match status" value="1"/>
</dbReference>
<proteinExistence type="predicted"/>
<feature type="transmembrane region" description="Helical" evidence="8">
    <location>
        <begin position="159"/>
        <end position="187"/>
    </location>
</feature>
<dbReference type="InParanoid" id="Q01PL8"/>
<feature type="transmembrane region" description="Helical" evidence="8">
    <location>
        <begin position="346"/>
        <end position="364"/>
    </location>
</feature>
<evidence type="ECO:0000313" key="10">
    <source>
        <dbReference type="EMBL" id="ABJ88402.1"/>
    </source>
</evidence>
<evidence type="ECO:0000256" key="1">
    <source>
        <dbReference type="ARBA" id="ARBA00004651"/>
    </source>
</evidence>
<dbReference type="STRING" id="234267.Acid_7494"/>
<keyword evidence="6 8" id="KW-1133">Transmembrane helix</keyword>
<feature type="transmembrane region" description="Helical" evidence="8">
    <location>
        <begin position="241"/>
        <end position="261"/>
    </location>
</feature>
<evidence type="ECO:0000256" key="6">
    <source>
        <dbReference type="ARBA" id="ARBA00022989"/>
    </source>
</evidence>
<dbReference type="EMBL" id="CP000473">
    <property type="protein sequence ID" value="ABJ88402.1"/>
    <property type="molecule type" value="Genomic_DNA"/>
</dbReference>
<feature type="transmembrane region" description="Helical" evidence="8">
    <location>
        <begin position="88"/>
        <end position="106"/>
    </location>
</feature>
<dbReference type="GO" id="GO:0005886">
    <property type="term" value="C:plasma membrane"/>
    <property type="evidence" value="ECO:0007669"/>
    <property type="project" value="UniProtKB-SubCell"/>
</dbReference>
<keyword evidence="4" id="KW-0808">Transferase</keyword>
<keyword evidence="2" id="KW-1003">Cell membrane</keyword>
<feature type="transmembrane region" description="Helical" evidence="8">
    <location>
        <begin position="268"/>
        <end position="289"/>
    </location>
</feature>
<keyword evidence="3" id="KW-0328">Glycosyltransferase</keyword>
<accession>Q01PL8</accession>
<comment type="subcellular location">
    <subcellularLocation>
        <location evidence="1">Cell membrane</location>
        <topology evidence="1">Multi-pass membrane protein</topology>
    </subcellularLocation>
</comment>
<feature type="domain" description="Glycosyltransferase RgtA/B/C/D-like" evidence="9">
    <location>
        <begin position="62"/>
        <end position="214"/>
    </location>
</feature>
<protein>
    <recommendedName>
        <fullName evidence="9">Glycosyltransferase RgtA/B/C/D-like domain-containing protein</fullName>
    </recommendedName>
</protein>
<dbReference type="Pfam" id="PF13231">
    <property type="entry name" value="PMT_2"/>
    <property type="match status" value="1"/>
</dbReference>
<reference evidence="10" key="1">
    <citation type="submission" date="2006-10" db="EMBL/GenBank/DDBJ databases">
        <title>Complete sequence of Solibacter usitatus Ellin6076.</title>
        <authorList>
            <consortium name="US DOE Joint Genome Institute"/>
            <person name="Copeland A."/>
            <person name="Lucas S."/>
            <person name="Lapidus A."/>
            <person name="Barry K."/>
            <person name="Detter J.C."/>
            <person name="Glavina del Rio T."/>
            <person name="Hammon N."/>
            <person name="Israni S."/>
            <person name="Dalin E."/>
            <person name="Tice H."/>
            <person name="Pitluck S."/>
            <person name="Thompson L.S."/>
            <person name="Brettin T."/>
            <person name="Bruce D."/>
            <person name="Han C."/>
            <person name="Tapia R."/>
            <person name="Gilna P."/>
            <person name="Schmutz J."/>
            <person name="Larimer F."/>
            <person name="Land M."/>
            <person name="Hauser L."/>
            <person name="Kyrpides N."/>
            <person name="Mikhailova N."/>
            <person name="Janssen P.H."/>
            <person name="Kuske C.R."/>
            <person name="Richardson P."/>
        </authorList>
    </citation>
    <scope>NUCLEOTIDE SEQUENCE</scope>
    <source>
        <strain evidence="10">Ellin6076</strain>
    </source>
</reference>
<feature type="transmembrane region" description="Helical" evidence="8">
    <location>
        <begin position="199"/>
        <end position="221"/>
    </location>
</feature>
<evidence type="ECO:0000256" key="2">
    <source>
        <dbReference type="ARBA" id="ARBA00022475"/>
    </source>
</evidence>
<evidence type="ECO:0000256" key="4">
    <source>
        <dbReference type="ARBA" id="ARBA00022679"/>
    </source>
</evidence>
<dbReference type="GO" id="GO:0009103">
    <property type="term" value="P:lipopolysaccharide biosynthetic process"/>
    <property type="evidence" value="ECO:0007669"/>
    <property type="project" value="UniProtKB-ARBA"/>
</dbReference>
<evidence type="ECO:0000256" key="7">
    <source>
        <dbReference type="ARBA" id="ARBA00023136"/>
    </source>
</evidence>
<evidence type="ECO:0000259" key="9">
    <source>
        <dbReference type="Pfam" id="PF13231"/>
    </source>
</evidence>
<feature type="transmembrane region" description="Helical" evidence="8">
    <location>
        <begin position="58"/>
        <end position="76"/>
    </location>
</feature>